<evidence type="ECO:0000259" key="7">
    <source>
        <dbReference type="PROSITE" id="PS50209"/>
    </source>
</evidence>
<dbReference type="PROSITE" id="PS50209">
    <property type="entry name" value="CARD"/>
    <property type="match status" value="1"/>
</dbReference>
<dbReference type="OrthoDB" id="8888059at2759"/>
<evidence type="ECO:0000256" key="3">
    <source>
        <dbReference type="ARBA" id="ARBA00022588"/>
    </source>
</evidence>
<dbReference type="Proteomes" id="UP000261540">
    <property type="component" value="Unplaced"/>
</dbReference>
<dbReference type="InterPro" id="IPR051249">
    <property type="entry name" value="NLRP_Inflammasome"/>
</dbReference>
<dbReference type="SMART" id="SM01289">
    <property type="entry name" value="PYRIN"/>
    <property type="match status" value="1"/>
</dbReference>
<evidence type="ECO:0000256" key="4">
    <source>
        <dbReference type="ARBA" id="ARBA00022859"/>
    </source>
</evidence>
<dbReference type="PANTHER" id="PTHR46985">
    <property type="entry name" value="NACHT, LRR AND PYD DOMAINS-CONTAINING PROTEIN 1"/>
    <property type="match status" value="1"/>
</dbReference>
<evidence type="ECO:0000256" key="2">
    <source>
        <dbReference type="ARBA" id="ARBA00022490"/>
    </source>
</evidence>
<keyword evidence="4" id="KW-0391">Immunity</keyword>
<evidence type="ECO:0000313" key="9">
    <source>
        <dbReference type="Ensembl" id="ENSPKIP00000033906.1"/>
    </source>
</evidence>
<name>A0A3B3SUV0_9TELE</name>
<dbReference type="KEGG" id="pki:111844200"/>
<dbReference type="InterPro" id="IPR004020">
    <property type="entry name" value="DAPIN"/>
</dbReference>
<dbReference type="PROSITE" id="PS50824">
    <property type="entry name" value="DAPIN"/>
    <property type="match status" value="1"/>
</dbReference>
<evidence type="ECO:0000256" key="5">
    <source>
        <dbReference type="ARBA" id="ARBA00023198"/>
    </source>
</evidence>
<dbReference type="AlphaFoldDB" id="A0A3B3SUV0"/>
<feature type="region of interest" description="Disordered" evidence="6">
    <location>
        <begin position="82"/>
        <end position="113"/>
    </location>
</feature>
<keyword evidence="10" id="KW-1185">Reference proteome</keyword>
<dbReference type="GO" id="GO:0006954">
    <property type="term" value="P:inflammatory response"/>
    <property type="evidence" value="ECO:0007669"/>
    <property type="project" value="UniProtKB-KW"/>
</dbReference>
<sequence length="199" mass="22174">MDKTVVDCVFNALDSLGADDYTRFKRKLCDTRKIRYGQIENANKIDVAQKIVSTFTKAGALSRTADVLRAIGLNDDADALEEEGTEVSGAVGREVSSGDRRERGGTSSNAANGQHFVDRNMSDLINRVTTVAPILDQLLQSGFIKHEMYSSIYNEKNSCDQMRTLMLKVIMPGGNRAKDELCRILEKEQKYIMEELKGQ</sequence>
<feature type="domain" description="CARD" evidence="7">
    <location>
        <begin position="109"/>
        <end position="199"/>
    </location>
</feature>
<dbReference type="InterPro" id="IPR001315">
    <property type="entry name" value="CARD"/>
</dbReference>
<proteinExistence type="predicted"/>
<keyword evidence="3" id="KW-0399">Innate immunity</keyword>
<dbReference type="Pfam" id="PF02758">
    <property type="entry name" value="PYRIN"/>
    <property type="match status" value="1"/>
</dbReference>
<dbReference type="Pfam" id="PF00619">
    <property type="entry name" value="CARD"/>
    <property type="match status" value="1"/>
</dbReference>
<dbReference type="GO" id="GO:0045087">
    <property type="term" value="P:innate immune response"/>
    <property type="evidence" value="ECO:0007669"/>
    <property type="project" value="UniProtKB-KW"/>
</dbReference>
<evidence type="ECO:0000256" key="6">
    <source>
        <dbReference type="SAM" id="MobiDB-lite"/>
    </source>
</evidence>
<reference evidence="9" key="1">
    <citation type="submission" date="2025-08" db="UniProtKB">
        <authorList>
            <consortium name="Ensembl"/>
        </authorList>
    </citation>
    <scope>IDENTIFICATION</scope>
</reference>
<protein>
    <submittedName>
        <fullName evidence="9">Apoptosis-associated speck-like protein containing a CARD</fullName>
    </submittedName>
</protein>
<dbReference type="STRING" id="1676925.ENSPKIP00000033906"/>
<evidence type="ECO:0000313" key="10">
    <source>
        <dbReference type="Proteomes" id="UP000261540"/>
    </source>
</evidence>
<comment type="subcellular location">
    <subcellularLocation>
        <location evidence="1">Cytoplasm</location>
        <location evidence="1">Cytosol</location>
    </subcellularLocation>
</comment>
<feature type="domain" description="Pyrin" evidence="8">
    <location>
        <begin position="1"/>
        <end position="86"/>
    </location>
</feature>
<dbReference type="GO" id="GO:0005829">
    <property type="term" value="C:cytosol"/>
    <property type="evidence" value="ECO:0007669"/>
    <property type="project" value="UniProtKB-SubCell"/>
</dbReference>
<keyword evidence="2" id="KW-0963">Cytoplasm</keyword>
<dbReference type="GO" id="GO:0042981">
    <property type="term" value="P:regulation of apoptotic process"/>
    <property type="evidence" value="ECO:0007669"/>
    <property type="project" value="InterPro"/>
</dbReference>
<evidence type="ECO:0000259" key="8">
    <source>
        <dbReference type="PROSITE" id="PS50824"/>
    </source>
</evidence>
<evidence type="ECO:0000256" key="1">
    <source>
        <dbReference type="ARBA" id="ARBA00004514"/>
    </source>
</evidence>
<keyword evidence="5" id="KW-0395">Inflammatory response</keyword>
<dbReference type="PANTHER" id="PTHR46985:SF2">
    <property type="entry name" value="APOPTOSIS-ASSOCIATED SPECK-LIKE PROTEIN CONTAINING A CARD"/>
    <property type="match status" value="1"/>
</dbReference>
<reference evidence="9" key="2">
    <citation type="submission" date="2025-09" db="UniProtKB">
        <authorList>
            <consortium name="Ensembl"/>
        </authorList>
    </citation>
    <scope>IDENTIFICATION</scope>
</reference>
<dbReference type="Ensembl" id="ENSPKIT00000014802.1">
    <property type="protein sequence ID" value="ENSPKIP00000033906.1"/>
    <property type="gene ID" value="ENSPKIG00000013447.1"/>
</dbReference>
<dbReference type="InterPro" id="IPR011029">
    <property type="entry name" value="DEATH-like_dom_sf"/>
</dbReference>
<organism evidence="9 10">
    <name type="scientific">Paramormyrops kingsleyae</name>
    <dbReference type="NCBI Taxonomy" id="1676925"/>
    <lineage>
        <taxon>Eukaryota</taxon>
        <taxon>Metazoa</taxon>
        <taxon>Chordata</taxon>
        <taxon>Craniata</taxon>
        <taxon>Vertebrata</taxon>
        <taxon>Euteleostomi</taxon>
        <taxon>Actinopterygii</taxon>
        <taxon>Neopterygii</taxon>
        <taxon>Teleostei</taxon>
        <taxon>Osteoglossocephala</taxon>
        <taxon>Osteoglossomorpha</taxon>
        <taxon>Osteoglossiformes</taxon>
        <taxon>Mormyridae</taxon>
        <taxon>Paramormyrops</taxon>
    </lineage>
</organism>
<dbReference type="Gene3D" id="1.10.533.10">
    <property type="entry name" value="Death Domain, Fas"/>
    <property type="match status" value="2"/>
</dbReference>
<accession>A0A3B3SUV0</accession>
<dbReference type="GeneTree" id="ENSGT00940000164898"/>
<dbReference type="SUPFAM" id="SSF47986">
    <property type="entry name" value="DEATH domain"/>
    <property type="match status" value="2"/>
</dbReference>